<protein>
    <submittedName>
        <fullName evidence="8">Cobalt transporter CbiM</fullName>
    </submittedName>
</protein>
<dbReference type="PANTHER" id="PTHR34229:SF1">
    <property type="entry name" value="METAL TRANSPORT PROTEIN HI_1621-RELATED"/>
    <property type="match status" value="1"/>
</dbReference>
<name>A0A7C9QW96_9PROT</name>
<feature type="transmembrane region" description="Helical" evidence="7">
    <location>
        <begin position="131"/>
        <end position="155"/>
    </location>
</feature>
<evidence type="ECO:0000256" key="7">
    <source>
        <dbReference type="SAM" id="Phobius"/>
    </source>
</evidence>
<dbReference type="InterPro" id="IPR002751">
    <property type="entry name" value="CbiM/NikMN"/>
</dbReference>
<evidence type="ECO:0000313" key="8">
    <source>
        <dbReference type="EMBL" id="NFV82183.1"/>
    </source>
</evidence>
<evidence type="ECO:0000256" key="3">
    <source>
        <dbReference type="ARBA" id="ARBA00022475"/>
    </source>
</evidence>
<evidence type="ECO:0000256" key="1">
    <source>
        <dbReference type="ARBA" id="ARBA00004651"/>
    </source>
</evidence>
<keyword evidence="5 7" id="KW-1133">Transmembrane helix</keyword>
<proteinExistence type="predicted"/>
<evidence type="ECO:0000256" key="5">
    <source>
        <dbReference type="ARBA" id="ARBA00022989"/>
    </source>
</evidence>
<evidence type="ECO:0000256" key="2">
    <source>
        <dbReference type="ARBA" id="ARBA00022448"/>
    </source>
</evidence>
<keyword evidence="6 7" id="KW-0472">Membrane</keyword>
<feature type="transmembrane region" description="Helical" evidence="7">
    <location>
        <begin position="7"/>
        <end position="28"/>
    </location>
</feature>
<feature type="transmembrane region" description="Helical" evidence="7">
    <location>
        <begin position="167"/>
        <end position="191"/>
    </location>
</feature>
<evidence type="ECO:0000256" key="6">
    <source>
        <dbReference type="ARBA" id="ARBA00023136"/>
    </source>
</evidence>
<reference evidence="8 9" key="1">
    <citation type="submission" date="2020-02" db="EMBL/GenBank/DDBJ databases">
        <authorList>
            <person name="Dziuba M."/>
            <person name="Kuznetsov B."/>
            <person name="Mardanov A."/>
            <person name="Ravin N."/>
            <person name="Grouzdev D."/>
        </authorList>
    </citation>
    <scope>NUCLEOTIDE SEQUENCE [LARGE SCALE GENOMIC DNA]</scope>
    <source>
        <strain evidence="8 9">SpK</strain>
    </source>
</reference>
<dbReference type="GO" id="GO:0005886">
    <property type="term" value="C:plasma membrane"/>
    <property type="evidence" value="ECO:0007669"/>
    <property type="project" value="UniProtKB-SubCell"/>
</dbReference>
<dbReference type="GO" id="GO:0000041">
    <property type="term" value="P:transition metal ion transport"/>
    <property type="evidence" value="ECO:0007669"/>
    <property type="project" value="InterPro"/>
</dbReference>
<dbReference type="Proteomes" id="UP000480684">
    <property type="component" value="Unassembled WGS sequence"/>
</dbReference>
<evidence type="ECO:0000313" key="9">
    <source>
        <dbReference type="Proteomes" id="UP000480684"/>
    </source>
</evidence>
<accession>A0A7C9QW96</accession>
<comment type="subcellular location">
    <subcellularLocation>
        <location evidence="1">Cell membrane</location>
        <topology evidence="1">Multi-pass membrane protein</topology>
    </subcellularLocation>
</comment>
<keyword evidence="2" id="KW-0813">Transport</keyword>
<dbReference type="PANTHER" id="PTHR34229">
    <property type="entry name" value="METAL TRANSPORT PROTEIN HI_1621-RELATED"/>
    <property type="match status" value="1"/>
</dbReference>
<feature type="transmembrane region" description="Helical" evidence="7">
    <location>
        <begin position="94"/>
        <end position="119"/>
    </location>
</feature>
<keyword evidence="9" id="KW-1185">Reference proteome</keyword>
<gene>
    <name evidence="8" type="primary">cbiM</name>
    <name evidence="8" type="ORF">G4223_18905</name>
</gene>
<feature type="transmembrane region" description="Helical" evidence="7">
    <location>
        <begin position="40"/>
        <end position="57"/>
    </location>
</feature>
<keyword evidence="4 7" id="KW-0812">Transmembrane</keyword>
<dbReference type="AlphaFoldDB" id="A0A7C9QW96"/>
<comment type="caution">
    <text evidence="8">The sequence shown here is derived from an EMBL/GenBank/DDBJ whole genome shotgun (WGS) entry which is preliminary data.</text>
</comment>
<dbReference type="Gene3D" id="1.10.1760.20">
    <property type="match status" value="1"/>
</dbReference>
<organism evidence="8 9">
    <name type="scientific">Magnetospirillum aberrantis SpK</name>
    <dbReference type="NCBI Taxonomy" id="908842"/>
    <lineage>
        <taxon>Bacteria</taxon>
        <taxon>Pseudomonadati</taxon>
        <taxon>Pseudomonadota</taxon>
        <taxon>Alphaproteobacteria</taxon>
        <taxon>Rhodospirillales</taxon>
        <taxon>Rhodospirillaceae</taxon>
        <taxon>Magnetospirillum</taxon>
    </lineage>
</organism>
<evidence type="ECO:0000256" key="4">
    <source>
        <dbReference type="ARBA" id="ARBA00022692"/>
    </source>
</evidence>
<dbReference type="NCBIfam" id="NF004903">
    <property type="entry name" value="PRK06265.1-3"/>
    <property type="match status" value="1"/>
</dbReference>
<feature type="transmembrane region" description="Helical" evidence="7">
    <location>
        <begin position="64"/>
        <end position="88"/>
    </location>
</feature>
<sequence>MAHIPDGVVTVPVLVAGAVASAGFLGLGLRALTPERMPRVAVLSAVFFVASLIHLPAGPASVHLILNGIMGAVLGWAAFPAILVALLLQAVLFGFGGLVVLGVNAMNMGVPAVLAGLVFRALWRRDRPRRTALLGAACGGGAVALTTVMLSLSLVASGREFLTVAQLVVLTAVPVMVVEAAFTAAALGLVARVKPEMLEEG</sequence>
<dbReference type="RefSeq" id="WP_163682974.1">
    <property type="nucleotide sequence ID" value="NZ_JAAIYP010000046.1"/>
</dbReference>
<keyword evidence="3" id="KW-1003">Cell membrane</keyword>
<dbReference type="Pfam" id="PF01891">
    <property type="entry name" value="CbiM"/>
    <property type="match status" value="1"/>
</dbReference>
<dbReference type="NCBIfam" id="NF004905">
    <property type="entry name" value="PRK06265.1-5"/>
    <property type="match status" value="1"/>
</dbReference>
<dbReference type="EMBL" id="JAAIYP010000046">
    <property type="protein sequence ID" value="NFV82183.1"/>
    <property type="molecule type" value="Genomic_DNA"/>
</dbReference>